<keyword evidence="4" id="KW-1185">Reference proteome</keyword>
<dbReference type="InterPro" id="IPR011444">
    <property type="entry name" value="DUF1549"/>
</dbReference>
<dbReference type="PANTHER" id="PTHR35889:SF3">
    <property type="entry name" value="F-BOX DOMAIN-CONTAINING PROTEIN"/>
    <property type="match status" value="1"/>
</dbReference>
<gene>
    <name evidence="3" type="ORF">Pla8534_60090</name>
</gene>
<dbReference type="Proteomes" id="UP000317648">
    <property type="component" value="Chromosome"/>
</dbReference>
<dbReference type="Pfam" id="PF07587">
    <property type="entry name" value="PSD1"/>
    <property type="match status" value="1"/>
</dbReference>
<evidence type="ECO:0000313" key="3">
    <source>
        <dbReference type="EMBL" id="QDU98148.1"/>
    </source>
</evidence>
<dbReference type="PANTHER" id="PTHR35889">
    <property type="entry name" value="CYCLOINULO-OLIGOSACCHARIDE FRUCTANOTRANSFERASE-RELATED"/>
    <property type="match status" value="1"/>
</dbReference>
<evidence type="ECO:0000259" key="2">
    <source>
        <dbReference type="Pfam" id="PF07587"/>
    </source>
</evidence>
<proteinExistence type="predicted"/>
<organism evidence="3 4">
    <name type="scientific">Lignipirellula cremea</name>
    <dbReference type="NCBI Taxonomy" id="2528010"/>
    <lineage>
        <taxon>Bacteria</taxon>
        <taxon>Pseudomonadati</taxon>
        <taxon>Planctomycetota</taxon>
        <taxon>Planctomycetia</taxon>
        <taxon>Pirellulales</taxon>
        <taxon>Pirellulaceae</taxon>
        <taxon>Lignipirellula</taxon>
    </lineage>
</organism>
<evidence type="ECO:0000259" key="1">
    <source>
        <dbReference type="Pfam" id="PF07583"/>
    </source>
</evidence>
<dbReference type="SUPFAM" id="SSF49373">
    <property type="entry name" value="Invasin/intimin cell-adhesion fragments"/>
    <property type="match status" value="1"/>
</dbReference>
<feature type="domain" description="DUF1549" evidence="1">
    <location>
        <begin position="337"/>
        <end position="519"/>
    </location>
</feature>
<protein>
    <submittedName>
        <fullName evidence="3">Bacterial Ig-like domain (Group 2)</fullName>
    </submittedName>
</protein>
<dbReference type="InterPro" id="IPR022655">
    <property type="entry name" value="DUF1553"/>
</dbReference>
<dbReference type="InterPro" id="IPR008964">
    <property type="entry name" value="Invasin/intimin_cell_adhesion"/>
</dbReference>
<feature type="domain" description="DUF1553" evidence="2">
    <location>
        <begin position="569"/>
        <end position="795"/>
    </location>
</feature>
<dbReference type="EMBL" id="CP036433">
    <property type="protein sequence ID" value="QDU98148.1"/>
    <property type="molecule type" value="Genomic_DNA"/>
</dbReference>
<accession>A0A518E233</accession>
<dbReference type="Gene3D" id="2.60.40.1080">
    <property type="match status" value="2"/>
</dbReference>
<dbReference type="OrthoDB" id="223628at2"/>
<reference evidence="3 4" key="1">
    <citation type="submission" date="2019-02" db="EMBL/GenBank/DDBJ databases">
        <title>Deep-cultivation of Planctomycetes and their phenomic and genomic characterization uncovers novel biology.</title>
        <authorList>
            <person name="Wiegand S."/>
            <person name="Jogler M."/>
            <person name="Boedeker C."/>
            <person name="Pinto D."/>
            <person name="Vollmers J."/>
            <person name="Rivas-Marin E."/>
            <person name="Kohn T."/>
            <person name="Peeters S.H."/>
            <person name="Heuer A."/>
            <person name="Rast P."/>
            <person name="Oberbeckmann S."/>
            <person name="Bunk B."/>
            <person name="Jeske O."/>
            <person name="Meyerdierks A."/>
            <person name="Storesund J.E."/>
            <person name="Kallscheuer N."/>
            <person name="Luecker S."/>
            <person name="Lage O.M."/>
            <person name="Pohl T."/>
            <person name="Merkel B.J."/>
            <person name="Hornburger P."/>
            <person name="Mueller R.-W."/>
            <person name="Bruemmer F."/>
            <person name="Labrenz M."/>
            <person name="Spormann A.M."/>
            <person name="Op den Camp H."/>
            <person name="Overmann J."/>
            <person name="Amann R."/>
            <person name="Jetten M.S.M."/>
            <person name="Mascher T."/>
            <person name="Medema M.H."/>
            <person name="Devos D.P."/>
            <person name="Kaster A.-K."/>
            <person name="Ovreas L."/>
            <person name="Rohde M."/>
            <person name="Galperin M.Y."/>
            <person name="Jogler C."/>
        </authorList>
    </citation>
    <scope>NUCLEOTIDE SEQUENCE [LARGE SCALE GENOMIC DNA]</scope>
    <source>
        <strain evidence="3 4">Pla85_3_4</strain>
    </source>
</reference>
<dbReference type="Pfam" id="PF07583">
    <property type="entry name" value="PSCyt2"/>
    <property type="match status" value="1"/>
</dbReference>
<dbReference type="AlphaFoldDB" id="A0A518E233"/>
<evidence type="ECO:0000313" key="4">
    <source>
        <dbReference type="Proteomes" id="UP000317648"/>
    </source>
</evidence>
<name>A0A518E233_9BACT</name>
<dbReference type="KEGG" id="lcre:Pla8534_60090"/>
<sequence length="823" mass="90989">MPAFLLNQTCLVMRHDVRPALRLLARTLAFLLAGLGGTAVARAELHVSPTEIRLDDAFSRRQIQVEAGDRDATRQATYRSTDANVAIVDAAGYVTPLADGSTQILVEHAGETATIAVQVAGMQSGRAVDFGSDIEPLLSRFGCNSGGCHGKASGQNGFKLSLFGFDQEFDHESIARQAKGRRIFPASPDESLLLRKAANLTPHGGGARFSPDSEAYQMVRTWIARGAPPALPEAPRVVGLSVSPGDRIMQAQGTQQLAILAEYSDGSVRDVTRQAEYSSNMDTVAAVNVQGLVSATGHSGEAAVMARYMGSIAVFRAIVPHGEPLAKIPGFTPNNYLDELVAQKWGRLGLTPSPVCDDSTFLRRLTVDLCGRLPTVDEATAFLDDESPNKRLAAIDRLLESPDYPAFFALRWSVILRNSKLAGAEQTSYAFHNWIKDLIARNRPYDELVRGVVAAAGEWSDAPAINWYWQMRDDQLHQVTADTAQVFLGVRLQCARCHHHPYEQWSQEDYYGLSGFFTRLGRKSFGQPPPYYNASKPTTSEKNPLTVKTPEPKFLNGEYAQFTPEEDPRHALVDWMVQPDNPYFSTVLVNRLWGHFLGRGLVHQVDDLRASNPPSNPELLDALARDFVEHKFDMKHIIRTIVSSRVYQLSSDPTPANALDRQNYARFYARRMIAEVFHDAVDQTCGVKTRFGNISDDARAVDLPHEGFGSYFLDTFDRPNRVSGCECERSAGATLAQVLLLANSGEIENKLTARESRLSTLLAAKKTPQEIVEEIYLAAYSRRPTDAEAKAIDAYLASEENPQRGLEDVLWTVLNSKEFMFNH</sequence>